<evidence type="ECO:0000256" key="5">
    <source>
        <dbReference type="SAM" id="SignalP"/>
    </source>
</evidence>
<feature type="chain" id="PRO_5002893718" description="Peptide methionine sulfoxide reductase MsrA" evidence="5">
    <location>
        <begin position="24"/>
        <end position="214"/>
    </location>
</feature>
<dbReference type="RefSeq" id="WP_008953034.1">
    <property type="nucleotide sequence ID" value="NZ_ACIS01000002.1"/>
</dbReference>
<proteinExistence type="inferred from homology"/>
<dbReference type="Gene3D" id="3.30.1060.10">
    <property type="entry name" value="Peptide methionine sulphoxide reductase MsrA"/>
    <property type="match status" value="1"/>
</dbReference>
<dbReference type="eggNOG" id="COG0225">
    <property type="taxonomic scope" value="Bacteria"/>
</dbReference>
<comment type="catalytic activity">
    <reaction evidence="3 4">
        <text>[thioredoxin]-disulfide + L-methionine + H2O = L-methionine (S)-S-oxide + [thioredoxin]-dithiol</text>
        <dbReference type="Rhea" id="RHEA:19993"/>
        <dbReference type="Rhea" id="RHEA-COMP:10698"/>
        <dbReference type="Rhea" id="RHEA-COMP:10700"/>
        <dbReference type="ChEBI" id="CHEBI:15377"/>
        <dbReference type="ChEBI" id="CHEBI:29950"/>
        <dbReference type="ChEBI" id="CHEBI:50058"/>
        <dbReference type="ChEBI" id="CHEBI:57844"/>
        <dbReference type="ChEBI" id="CHEBI:58772"/>
        <dbReference type="EC" id="1.8.4.11"/>
    </reaction>
</comment>
<dbReference type="PANTHER" id="PTHR43774">
    <property type="entry name" value="PEPTIDE METHIONINE SULFOXIDE REDUCTASE"/>
    <property type="match status" value="1"/>
</dbReference>
<dbReference type="PANTHER" id="PTHR43774:SF1">
    <property type="entry name" value="PEPTIDE METHIONINE SULFOXIDE REDUCTASE MSRA 2"/>
    <property type="match status" value="1"/>
</dbReference>
<evidence type="ECO:0000256" key="4">
    <source>
        <dbReference type="HAMAP-Rule" id="MF_01401"/>
    </source>
</evidence>
<feature type="active site" evidence="4">
    <location>
        <position position="48"/>
    </location>
</feature>
<dbReference type="EC" id="1.8.4.11" evidence="4"/>
<evidence type="ECO:0000313" key="7">
    <source>
        <dbReference type="EMBL" id="EEG09998.1"/>
    </source>
</evidence>
<dbReference type="Pfam" id="PF01625">
    <property type="entry name" value="PMSR"/>
    <property type="match status" value="1"/>
</dbReference>
<keyword evidence="5" id="KW-0732">Signal</keyword>
<dbReference type="Proteomes" id="UP000003165">
    <property type="component" value="Unassembled WGS sequence"/>
</dbReference>
<dbReference type="InterPro" id="IPR036509">
    <property type="entry name" value="Met_Sox_Rdtase_MsrA_sf"/>
</dbReference>
<dbReference type="NCBIfam" id="TIGR00401">
    <property type="entry name" value="msrA"/>
    <property type="match status" value="1"/>
</dbReference>
<dbReference type="AlphaFoldDB" id="B9Z0B5"/>
<comment type="caution">
    <text evidence="7">The sequence shown here is derived from an EMBL/GenBank/DDBJ whole genome shotgun (WGS) entry which is preliminary data.</text>
</comment>
<reference evidence="7 8" key="1">
    <citation type="submission" date="2009-02" db="EMBL/GenBank/DDBJ databases">
        <title>Sequencing of the draft genome and assembly of Lutiella nitroferrum 2002.</title>
        <authorList>
            <consortium name="US DOE Joint Genome Institute (JGI-PGF)"/>
            <person name="Lucas S."/>
            <person name="Copeland A."/>
            <person name="Lapidus A."/>
            <person name="Glavina del Rio T."/>
            <person name="Tice H."/>
            <person name="Bruce D."/>
            <person name="Goodwin L."/>
            <person name="Pitluck S."/>
            <person name="Larimer F."/>
            <person name="Land M.L."/>
            <person name="Hauser L."/>
            <person name="Coates J.D."/>
        </authorList>
    </citation>
    <scope>NUCLEOTIDE SEQUENCE [LARGE SCALE GENOMIC DNA]</scope>
    <source>
        <strain evidence="7 8">2002</strain>
    </source>
</reference>
<accession>B9Z0B5</accession>
<organism evidence="7 8">
    <name type="scientific">Pseudogulbenkiania ferrooxidans 2002</name>
    <dbReference type="NCBI Taxonomy" id="279714"/>
    <lineage>
        <taxon>Bacteria</taxon>
        <taxon>Pseudomonadati</taxon>
        <taxon>Pseudomonadota</taxon>
        <taxon>Betaproteobacteria</taxon>
        <taxon>Neisseriales</taxon>
        <taxon>Chromobacteriaceae</taxon>
        <taxon>Pseudogulbenkiania</taxon>
    </lineage>
</organism>
<evidence type="ECO:0000259" key="6">
    <source>
        <dbReference type="Pfam" id="PF01625"/>
    </source>
</evidence>
<comment type="catalytic activity">
    <reaction evidence="2 4">
        <text>L-methionyl-[protein] + [thioredoxin]-disulfide + H2O = L-methionyl-(S)-S-oxide-[protein] + [thioredoxin]-dithiol</text>
        <dbReference type="Rhea" id="RHEA:14217"/>
        <dbReference type="Rhea" id="RHEA-COMP:10698"/>
        <dbReference type="Rhea" id="RHEA-COMP:10700"/>
        <dbReference type="Rhea" id="RHEA-COMP:12313"/>
        <dbReference type="Rhea" id="RHEA-COMP:12315"/>
        <dbReference type="ChEBI" id="CHEBI:15377"/>
        <dbReference type="ChEBI" id="CHEBI:16044"/>
        <dbReference type="ChEBI" id="CHEBI:29950"/>
        <dbReference type="ChEBI" id="CHEBI:44120"/>
        <dbReference type="ChEBI" id="CHEBI:50058"/>
        <dbReference type="EC" id="1.8.4.11"/>
    </reaction>
</comment>
<dbReference type="SUPFAM" id="SSF55068">
    <property type="entry name" value="Peptide methionine sulfoxide reductase"/>
    <property type="match status" value="1"/>
</dbReference>
<dbReference type="InterPro" id="IPR002569">
    <property type="entry name" value="Met_Sox_Rdtase_MsrA_dom"/>
</dbReference>
<evidence type="ECO:0000256" key="3">
    <source>
        <dbReference type="ARBA" id="ARBA00048782"/>
    </source>
</evidence>
<protein>
    <recommendedName>
        <fullName evidence="4">Peptide methionine sulfoxide reductase MsrA</fullName>
        <shortName evidence="4">Protein-methionine-S-oxide reductase</shortName>
        <ecNumber evidence="4">1.8.4.11</ecNumber>
    </recommendedName>
    <alternativeName>
        <fullName evidence="4">Peptide-methionine (S)-S-oxide reductase</fullName>
        <shortName evidence="4">Peptide Met(O) reductase</shortName>
    </alternativeName>
</protein>
<dbReference type="GO" id="GO:0008113">
    <property type="term" value="F:peptide-methionine (S)-S-oxide reductase activity"/>
    <property type="evidence" value="ECO:0007669"/>
    <property type="project" value="UniProtKB-UniRule"/>
</dbReference>
<comment type="function">
    <text evidence="4">Has an important function as a repair enzyme for proteins that have been inactivated by oxidation. Catalyzes the reversible oxidation-reduction of methionine sulfoxide in proteins to methionine.</text>
</comment>
<gene>
    <name evidence="4" type="primary">msrA</name>
    <name evidence="7" type="ORF">FuraDRAFT_1014</name>
</gene>
<dbReference type="HAMAP" id="MF_01401">
    <property type="entry name" value="MsrA"/>
    <property type="match status" value="1"/>
</dbReference>
<feature type="signal peptide" evidence="5">
    <location>
        <begin position="1"/>
        <end position="23"/>
    </location>
</feature>
<evidence type="ECO:0000256" key="1">
    <source>
        <dbReference type="ARBA" id="ARBA00023002"/>
    </source>
</evidence>
<evidence type="ECO:0000256" key="2">
    <source>
        <dbReference type="ARBA" id="ARBA00047806"/>
    </source>
</evidence>
<name>B9Z0B5_9NEIS</name>
<keyword evidence="1 4" id="KW-0560">Oxidoreductase</keyword>
<dbReference type="GO" id="GO:0033744">
    <property type="term" value="F:L-methionine:thioredoxin-disulfide S-oxidoreductase activity"/>
    <property type="evidence" value="ECO:0007669"/>
    <property type="project" value="RHEA"/>
</dbReference>
<feature type="domain" description="Peptide methionine sulphoxide reductase MsrA" evidence="6">
    <location>
        <begin position="42"/>
        <end position="193"/>
    </location>
</feature>
<evidence type="ECO:0000313" key="8">
    <source>
        <dbReference type="Proteomes" id="UP000003165"/>
    </source>
</evidence>
<sequence precursor="true">MIRIRTLLWVLCAGAGLLTPVRAQTVPAFAGAVPAAHGSQVAVLAGGCFWGVDAVFKHVKGVTSVVSGYSGGSAASAQYETVSSGTTGHAEAVKISYDPAKVSYGQLLQVFFAVAHDPTELNRQGPDHGTQYRSAIFYADAGQKQVAQAYIAQLDKARVFGQPIVTQVVQLKAFYPAEGYHQNFLALHPDNPYIVINDLPKLDALRRAFPALYR</sequence>
<comment type="similarity">
    <text evidence="4">Belongs to the MsrA Met sulfoxide reductase family.</text>
</comment>
<dbReference type="EMBL" id="ACIS01000002">
    <property type="protein sequence ID" value="EEG09998.1"/>
    <property type="molecule type" value="Genomic_DNA"/>
</dbReference>
<keyword evidence="8" id="KW-1185">Reference proteome</keyword>